<evidence type="ECO:0000256" key="2">
    <source>
        <dbReference type="SAM" id="Coils"/>
    </source>
</evidence>
<feature type="region of interest" description="Disordered" evidence="3">
    <location>
        <begin position="743"/>
        <end position="786"/>
    </location>
</feature>
<keyword evidence="1" id="KW-0862">Zinc</keyword>
<dbReference type="Proteomes" id="UP001296104">
    <property type="component" value="Unassembled WGS sequence"/>
</dbReference>
<sequence>MGTLTAGQLRLDHYCEHKLPTSCRLSSIGECCACYDERAHSVTYSTYIDGVGFVQRGTRWQRYCWFCKEFWENRVQASGLTPGQTKIPERPDQTEFLRRWYQFHQGFRIVTRDDGSEERVAVLGEDLRDVSPGCLPRTLDELRAGRERSEIEERERAEGERQRQAARAEETPQGPSIEETLDQMFQAAEREESQDQQPTPSRPDSGRPSNDIELRTTNIHAQAMTPAASRNRDYQARRIAALRRELHRMRNGIERVISGLRDLGENVPDHTAASTRLSQLGRTLDTIDSPPSQEDAQGAIQSVRALTDAVSTTQRNGTLSGVQARVDEARQHVDEARRNRDQAATELDLAEQDFRTSQARLRQLQNEQRTTENYMRLFGTREEMIAQGESYESPIGGMFTRAMERFRVAEDVRREERTLRQVLHDEERAADPDVAQRLAELETRERDVWGVPRPSESQSLQDTNISRHVPPSHSNERPTDATRAGLNLFNTGTALEDYHALLRGQDRVQRNRTAVDTDNFPRNMLNALPSQQRAPGATFQDILTYARDSRNRRRQDAPTIVAGLPGLQLDEDPYENNDRGLDAVFVLNALSNNPGLRSHVPWADDGNAVSNLLCSVQSNTLSSLDVGQLEPLMELEEVVWGSQLPAERNRRRRERGETVSFTPDAYEMAMSGQVIVHDVEVMAECYQMSGQVRAQSGVTALEQLPMLYRLQAGERNSRDRAVLVRMLRSDTAMNQASQVLAQHVGETDEAQSDRRAELESERRQAARRGDHSRSELDAQRRATRTMPSVALTASRAAMATSPRTLLERMANRDEETRAAYERLRANGFEPGEPMTSRSLRDAFYRPLSLGDFGASPSATDSDDEDNEGRGLDAKDSGRPEEPMTEEEMTILLDCRICYSQKADICTIPCGHLAMCRWCSEQHSPTMAQDKTRPRRPAACPVCRKRINQKIQVHRS</sequence>
<dbReference type="PROSITE" id="PS50089">
    <property type="entry name" value="ZF_RING_2"/>
    <property type="match status" value="1"/>
</dbReference>
<feature type="region of interest" description="Disordered" evidence="3">
    <location>
        <begin position="851"/>
        <end position="885"/>
    </location>
</feature>
<feature type="compositionally biased region" description="Polar residues" evidence="3">
    <location>
        <begin position="455"/>
        <end position="466"/>
    </location>
</feature>
<dbReference type="Gene3D" id="3.30.40.10">
    <property type="entry name" value="Zinc/RING finger domain, C3HC4 (zinc finger)"/>
    <property type="match status" value="1"/>
</dbReference>
<keyword evidence="6" id="KW-1185">Reference proteome</keyword>
<name>A0AAI8YZB6_9PEZI</name>
<proteinExistence type="predicted"/>
<evidence type="ECO:0000256" key="1">
    <source>
        <dbReference type="PROSITE-ProRule" id="PRU00175"/>
    </source>
</evidence>
<feature type="compositionally biased region" description="Basic and acidic residues" evidence="3">
    <location>
        <begin position="138"/>
        <end position="170"/>
    </location>
</feature>
<keyword evidence="1" id="KW-0863">Zinc-finger</keyword>
<feature type="region of interest" description="Disordered" evidence="3">
    <location>
        <begin position="446"/>
        <end position="482"/>
    </location>
</feature>
<dbReference type="AlphaFoldDB" id="A0AAI8YZB6"/>
<protein>
    <submittedName>
        <fullName evidence="5">Uncharacterized protein RCC_10689</fullName>
    </submittedName>
</protein>
<dbReference type="SUPFAM" id="SSF57850">
    <property type="entry name" value="RING/U-box"/>
    <property type="match status" value="1"/>
</dbReference>
<accession>A0AAI8YZB6</accession>
<organism evidence="5 6">
    <name type="scientific">Lecanosticta acicola</name>
    <dbReference type="NCBI Taxonomy" id="111012"/>
    <lineage>
        <taxon>Eukaryota</taxon>
        <taxon>Fungi</taxon>
        <taxon>Dikarya</taxon>
        <taxon>Ascomycota</taxon>
        <taxon>Pezizomycotina</taxon>
        <taxon>Dothideomycetes</taxon>
        <taxon>Dothideomycetidae</taxon>
        <taxon>Mycosphaerellales</taxon>
        <taxon>Mycosphaerellaceae</taxon>
        <taxon>Lecanosticta</taxon>
    </lineage>
</organism>
<gene>
    <name evidence="5" type="ORF">LECACI_7A004769</name>
</gene>
<feature type="coiled-coil region" evidence="2">
    <location>
        <begin position="319"/>
        <end position="367"/>
    </location>
</feature>
<evidence type="ECO:0000313" key="5">
    <source>
        <dbReference type="EMBL" id="CAK4021200.1"/>
    </source>
</evidence>
<evidence type="ECO:0000259" key="4">
    <source>
        <dbReference type="PROSITE" id="PS50089"/>
    </source>
</evidence>
<dbReference type="EMBL" id="CAVMBE010000027">
    <property type="protein sequence ID" value="CAK4021200.1"/>
    <property type="molecule type" value="Genomic_DNA"/>
</dbReference>
<feature type="region of interest" description="Disordered" evidence="3">
    <location>
        <begin position="134"/>
        <end position="212"/>
    </location>
</feature>
<dbReference type="GO" id="GO:0008270">
    <property type="term" value="F:zinc ion binding"/>
    <property type="evidence" value="ECO:0007669"/>
    <property type="project" value="UniProtKB-KW"/>
</dbReference>
<dbReference type="SMART" id="SM00184">
    <property type="entry name" value="RING"/>
    <property type="match status" value="1"/>
</dbReference>
<keyword evidence="2" id="KW-0175">Coiled coil</keyword>
<reference evidence="5" key="1">
    <citation type="submission" date="2023-11" db="EMBL/GenBank/DDBJ databases">
        <authorList>
            <person name="Alioto T."/>
            <person name="Alioto T."/>
            <person name="Gomez Garrido J."/>
        </authorList>
    </citation>
    <scope>NUCLEOTIDE SEQUENCE</scope>
</reference>
<evidence type="ECO:0000313" key="6">
    <source>
        <dbReference type="Proteomes" id="UP001296104"/>
    </source>
</evidence>
<dbReference type="Pfam" id="PF13920">
    <property type="entry name" value="zf-C3HC4_3"/>
    <property type="match status" value="1"/>
</dbReference>
<feature type="compositionally biased region" description="Basic and acidic residues" evidence="3">
    <location>
        <begin position="867"/>
        <end position="881"/>
    </location>
</feature>
<dbReference type="InterPro" id="IPR001841">
    <property type="entry name" value="Znf_RING"/>
</dbReference>
<comment type="caution">
    <text evidence="5">The sequence shown here is derived from an EMBL/GenBank/DDBJ whole genome shotgun (WGS) entry which is preliminary data.</text>
</comment>
<feature type="compositionally biased region" description="Basic and acidic residues" evidence="3">
    <location>
        <begin position="751"/>
        <end position="780"/>
    </location>
</feature>
<keyword evidence="1" id="KW-0479">Metal-binding</keyword>
<dbReference type="InterPro" id="IPR013083">
    <property type="entry name" value="Znf_RING/FYVE/PHD"/>
</dbReference>
<feature type="domain" description="RING-type" evidence="4">
    <location>
        <begin position="894"/>
        <end position="943"/>
    </location>
</feature>
<evidence type="ECO:0000256" key="3">
    <source>
        <dbReference type="SAM" id="MobiDB-lite"/>
    </source>
</evidence>